<proteinExistence type="predicted"/>
<dbReference type="InterPro" id="IPR049906">
    <property type="entry name" value="LxmA-like_leader"/>
</dbReference>
<dbReference type="RefSeq" id="WP_316733436.1">
    <property type="nucleotide sequence ID" value="NZ_JARAKF010000001.1"/>
</dbReference>
<reference evidence="1 2" key="1">
    <citation type="submission" date="2023-02" db="EMBL/GenBank/DDBJ databases">
        <authorList>
            <person name="Maleckis M."/>
        </authorList>
    </citation>
    <scope>NUCLEOTIDE SEQUENCE [LARGE SCALE GENOMIC DNA]</scope>
    <source>
        <strain evidence="1 2">P8-A2</strain>
    </source>
</reference>
<name>A0ABU3UQ52_9ACTN</name>
<sequence length="66" mass="6353">MNTADQLIAGYTAYTDAADFGASASGQAPATTPTILSVIAESTPACGGAVSAVSASAVGFTAHWGC</sequence>
<keyword evidence="2" id="KW-1185">Reference proteome</keyword>
<accession>A0ABU3UQ52</accession>
<dbReference type="Proteomes" id="UP001257627">
    <property type="component" value="Unassembled WGS sequence"/>
</dbReference>
<organism evidence="1 2">
    <name type="scientific">Streptomyces mirabilis</name>
    <dbReference type="NCBI Taxonomy" id="68239"/>
    <lineage>
        <taxon>Bacteria</taxon>
        <taxon>Bacillati</taxon>
        <taxon>Actinomycetota</taxon>
        <taxon>Actinomycetes</taxon>
        <taxon>Kitasatosporales</taxon>
        <taxon>Streptomycetaceae</taxon>
        <taxon>Streptomyces</taxon>
    </lineage>
</organism>
<evidence type="ECO:0000313" key="1">
    <source>
        <dbReference type="EMBL" id="MDU8995634.1"/>
    </source>
</evidence>
<dbReference type="EMBL" id="JARAKF010000001">
    <property type="protein sequence ID" value="MDU8995634.1"/>
    <property type="molecule type" value="Genomic_DNA"/>
</dbReference>
<gene>
    <name evidence="1" type="ORF">PU648_25410</name>
</gene>
<comment type="caution">
    <text evidence="1">The sequence shown here is derived from an EMBL/GenBank/DDBJ whole genome shotgun (WGS) entry which is preliminary data.</text>
</comment>
<protein>
    <submittedName>
        <fullName evidence="1">LxmA leader domain family RiPP</fullName>
    </submittedName>
</protein>
<dbReference type="NCBIfam" id="NF038146">
    <property type="entry name" value="LxmA_leader"/>
    <property type="match status" value="1"/>
</dbReference>
<evidence type="ECO:0000313" key="2">
    <source>
        <dbReference type="Proteomes" id="UP001257627"/>
    </source>
</evidence>